<sequence>MSDRVKMLAVCLGTLIALAGCAKELDIDGRADMAGVSVNSSLTEHLARQAIIGYLSDTLTRTPKNVALSRQHPQASSGLFGNGTVLPCIDDDTIENRPLNVIVKYWIVGIPGGKSTEYFDIFVRAWQDLGFKTLVAEGGLRSVSARSSDDYAFDLSENTKGDLIISVSSPCFAAGTVGGDPFPLDIANPNR</sequence>
<dbReference type="EMBL" id="MRBO01000395">
    <property type="protein sequence ID" value="KAB2584864.1"/>
    <property type="molecule type" value="Genomic_DNA"/>
</dbReference>
<evidence type="ECO:0008006" key="4">
    <source>
        <dbReference type="Google" id="ProtNLM"/>
    </source>
</evidence>
<evidence type="ECO:0000256" key="1">
    <source>
        <dbReference type="SAM" id="SignalP"/>
    </source>
</evidence>
<evidence type="ECO:0000313" key="3">
    <source>
        <dbReference type="Proteomes" id="UP000325576"/>
    </source>
</evidence>
<feature type="signal peptide" evidence="1">
    <location>
        <begin position="1"/>
        <end position="22"/>
    </location>
</feature>
<name>A0A5N5EA71_RHOER</name>
<protein>
    <recommendedName>
        <fullName evidence="4">Lipoprotein</fullName>
    </recommendedName>
</protein>
<comment type="caution">
    <text evidence="2">The sequence shown here is derived from an EMBL/GenBank/DDBJ whole genome shotgun (WGS) entry which is preliminary data.</text>
</comment>
<evidence type="ECO:0000313" key="2">
    <source>
        <dbReference type="EMBL" id="KAB2584864.1"/>
    </source>
</evidence>
<reference evidence="2 3" key="1">
    <citation type="journal article" date="2017" name="Poromechanics V (2013)">
        <title>Genomic Characterization of the Arsenic-Tolerant Actinobacterium, &lt;i&gt;Rhodococcus erythropolis&lt;/i&gt; S43.</title>
        <authorList>
            <person name="Retamal-Morales G."/>
            <person name="Mehnert M."/>
            <person name="Schwabe R."/>
            <person name="Tischler D."/>
            <person name="Schloemann M."/>
            <person name="Levican G.J."/>
        </authorList>
    </citation>
    <scope>NUCLEOTIDE SEQUENCE [LARGE SCALE GENOMIC DNA]</scope>
    <source>
        <strain evidence="2 3">S43</strain>
    </source>
</reference>
<organism evidence="2 3">
    <name type="scientific">Rhodococcus erythropolis</name>
    <name type="common">Arthrobacter picolinophilus</name>
    <dbReference type="NCBI Taxonomy" id="1833"/>
    <lineage>
        <taxon>Bacteria</taxon>
        <taxon>Bacillati</taxon>
        <taxon>Actinomycetota</taxon>
        <taxon>Actinomycetes</taxon>
        <taxon>Mycobacteriales</taxon>
        <taxon>Nocardiaceae</taxon>
        <taxon>Rhodococcus</taxon>
        <taxon>Rhodococcus erythropolis group</taxon>
    </lineage>
</organism>
<accession>A0A5N5EA71</accession>
<dbReference type="Proteomes" id="UP000325576">
    <property type="component" value="Unassembled WGS sequence"/>
</dbReference>
<keyword evidence="1" id="KW-0732">Signal</keyword>
<feature type="chain" id="PRO_5039297606" description="Lipoprotein" evidence="1">
    <location>
        <begin position="23"/>
        <end position="191"/>
    </location>
</feature>
<dbReference type="PROSITE" id="PS51257">
    <property type="entry name" value="PROKAR_LIPOPROTEIN"/>
    <property type="match status" value="1"/>
</dbReference>
<gene>
    <name evidence="2" type="ORF">BS297_13320</name>
</gene>
<dbReference type="AlphaFoldDB" id="A0A5N5EA71"/>
<proteinExistence type="predicted"/>